<dbReference type="PANTHER" id="PTHR30181:SF2">
    <property type="entry name" value="PTS SYSTEM MANNITOL-SPECIFIC EIICBA COMPONENT"/>
    <property type="match status" value="1"/>
</dbReference>
<dbReference type="InterPro" id="IPR002178">
    <property type="entry name" value="PTS_EIIA_type-2_dom"/>
</dbReference>
<dbReference type="PANTHER" id="PTHR30181">
    <property type="entry name" value="MANNITOL PERMEASE IIC COMPONENT"/>
    <property type="match status" value="1"/>
</dbReference>
<accession>A0A4P7AGG5</accession>
<dbReference type="EMBL" id="CP038013">
    <property type="protein sequence ID" value="QBQ07465.1"/>
    <property type="molecule type" value="Genomic_DNA"/>
</dbReference>
<keyword evidence="7" id="KW-0598">Phosphotransferase system</keyword>
<evidence type="ECO:0000256" key="8">
    <source>
        <dbReference type="ARBA" id="ARBA00022777"/>
    </source>
</evidence>
<organism evidence="13 14">
    <name type="scientific">Spiroplasma gladiatoris</name>
    <dbReference type="NCBI Taxonomy" id="2143"/>
    <lineage>
        <taxon>Bacteria</taxon>
        <taxon>Bacillati</taxon>
        <taxon>Mycoplasmatota</taxon>
        <taxon>Mollicutes</taxon>
        <taxon>Entomoplasmatales</taxon>
        <taxon>Spiroplasmataceae</taxon>
        <taxon>Spiroplasma</taxon>
    </lineage>
</organism>
<evidence type="ECO:0000256" key="4">
    <source>
        <dbReference type="ARBA" id="ARBA00022553"/>
    </source>
</evidence>
<keyword evidence="6" id="KW-0808">Transferase</keyword>
<evidence type="ECO:0000256" key="6">
    <source>
        <dbReference type="ARBA" id="ARBA00022679"/>
    </source>
</evidence>
<keyword evidence="5" id="KW-0762">Sugar transport</keyword>
<dbReference type="GO" id="GO:0090563">
    <property type="term" value="F:protein-phosphocysteine-sugar phosphotransferase activity"/>
    <property type="evidence" value="ECO:0007669"/>
    <property type="project" value="TreeGrafter"/>
</dbReference>
<dbReference type="Proteomes" id="UP000294309">
    <property type="component" value="Chromosome"/>
</dbReference>
<sequence>MKLKEENIFLNIDLKNKEEVFEFLEEKLISLNLGNKEFIESMKSRDKKASVALGNYLALPHCEYEFSKKIKKSNLIIIKLKEKLIWDGSEILFVICLISSNDEQMDILANIGISFSDDDEVLNLFNTVKDAKQIIEFIEEED</sequence>
<dbReference type="GO" id="GO:0016301">
    <property type="term" value="F:kinase activity"/>
    <property type="evidence" value="ECO:0007669"/>
    <property type="project" value="UniProtKB-KW"/>
</dbReference>
<evidence type="ECO:0000256" key="11">
    <source>
        <dbReference type="ARBA" id="ARBA00030962"/>
    </source>
</evidence>
<evidence type="ECO:0000256" key="3">
    <source>
        <dbReference type="ARBA" id="ARBA00022448"/>
    </source>
</evidence>
<name>A0A4P7AGG5_9MOLU</name>
<dbReference type="AlphaFoldDB" id="A0A4P7AGG5"/>
<dbReference type="SUPFAM" id="SSF55804">
    <property type="entry name" value="Phoshotransferase/anion transport protein"/>
    <property type="match status" value="1"/>
</dbReference>
<evidence type="ECO:0000256" key="7">
    <source>
        <dbReference type="ARBA" id="ARBA00022683"/>
    </source>
</evidence>
<comment type="function">
    <text evidence="1">The phosphoenolpyruvate-dependent sugar phosphotransferase system (sugar PTS), a major carbohydrate active transport system, catalyzes the phosphorylation of incoming sugar substrates concomitantly with their translocation across the cell membrane. The enzyme II CmtAB PTS system is involved in D-mannitol transport.</text>
</comment>
<dbReference type="RefSeq" id="WP_166739150.1">
    <property type="nucleotide sequence ID" value="NZ_CP038013.1"/>
</dbReference>
<dbReference type="GO" id="GO:0009401">
    <property type="term" value="P:phosphoenolpyruvate-dependent sugar phosphotransferase system"/>
    <property type="evidence" value="ECO:0007669"/>
    <property type="project" value="UniProtKB-KW"/>
</dbReference>
<dbReference type="Gene3D" id="3.40.930.10">
    <property type="entry name" value="Mannitol-specific EII, Chain A"/>
    <property type="match status" value="1"/>
</dbReference>
<proteinExistence type="predicted"/>
<dbReference type="GO" id="GO:0005886">
    <property type="term" value="C:plasma membrane"/>
    <property type="evidence" value="ECO:0007669"/>
    <property type="project" value="TreeGrafter"/>
</dbReference>
<evidence type="ECO:0000256" key="1">
    <source>
        <dbReference type="ARBA" id="ARBA00002434"/>
    </source>
</evidence>
<keyword evidence="3" id="KW-0813">Transport</keyword>
<keyword evidence="4" id="KW-0597">Phosphoprotein</keyword>
<dbReference type="PROSITE" id="PS00372">
    <property type="entry name" value="PTS_EIIA_TYPE_2_HIS"/>
    <property type="match status" value="1"/>
</dbReference>
<keyword evidence="8" id="KW-0418">Kinase</keyword>
<dbReference type="InterPro" id="IPR050893">
    <property type="entry name" value="Sugar_PTS"/>
</dbReference>
<evidence type="ECO:0000256" key="9">
    <source>
        <dbReference type="ARBA" id="ARBA00029908"/>
    </source>
</evidence>
<dbReference type="InterPro" id="IPR016152">
    <property type="entry name" value="PTrfase/Anion_transptr"/>
</dbReference>
<dbReference type="Pfam" id="PF00359">
    <property type="entry name" value="PTS_EIIA_2"/>
    <property type="match status" value="1"/>
</dbReference>
<evidence type="ECO:0000313" key="13">
    <source>
        <dbReference type="EMBL" id="QBQ07465.1"/>
    </source>
</evidence>
<keyword evidence="14" id="KW-1185">Reference proteome</keyword>
<protein>
    <recommendedName>
        <fullName evidence="2">Mannitol-specific phosphotransferase enzyme IIA component</fullName>
    </recommendedName>
    <alternativeName>
        <fullName evidence="10">EIIA</fullName>
    </alternativeName>
    <alternativeName>
        <fullName evidence="11">EIII</fullName>
    </alternativeName>
    <alternativeName>
        <fullName evidence="9">PTS system mannitol-specific EIIA component</fullName>
    </alternativeName>
</protein>
<evidence type="ECO:0000313" key="14">
    <source>
        <dbReference type="Proteomes" id="UP000294309"/>
    </source>
</evidence>
<evidence type="ECO:0000256" key="2">
    <source>
        <dbReference type="ARBA" id="ARBA00014783"/>
    </source>
</evidence>
<dbReference type="KEGG" id="sgq:SGLAD_v1c02660"/>
<gene>
    <name evidence="13" type="primary">cmtB</name>
    <name evidence="13" type="ORF">SGLAD_v1c02660</name>
</gene>
<dbReference type="PROSITE" id="PS51094">
    <property type="entry name" value="PTS_EIIA_TYPE_2"/>
    <property type="match status" value="1"/>
</dbReference>
<evidence type="ECO:0000259" key="12">
    <source>
        <dbReference type="PROSITE" id="PS51094"/>
    </source>
</evidence>
<reference evidence="13 14" key="1">
    <citation type="submission" date="2019-03" db="EMBL/GenBank/DDBJ databases">
        <title>Complete genome sequence of Spiroplasma gladiatoris TG-1 (DSM 22552).</title>
        <authorList>
            <person name="Lin Y.-C."/>
            <person name="Chou L."/>
            <person name="Kuo C.-H."/>
        </authorList>
    </citation>
    <scope>NUCLEOTIDE SEQUENCE [LARGE SCALE GENOMIC DNA]</scope>
    <source>
        <strain evidence="13 14">TG-1</strain>
    </source>
</reference>
<evidence type="ECO:0000256" key="10">
    <source>
        <dbReference type="ARBA" id="ARBA00030956"/>
    </source>
</evidence>
<feature type="domain" description="PTS EIIA type-2" evidence="12">
    <location>
        <begin position="1"/>
        <end position="141"/>
    </location>
</feature>
<evidence type="ECO:0000256" key="5">
    <source>
        <dbReference type="ARBA" id="ARBA00022597"/>
    </source>
</evidence>